<keyword evidence="1" id="KW-0175">Coiled coil</keyword>
<evidence type="ECO:0000313" key="2">
    <source>
        <dbReference type="EMBL" id="KKL56445.1"/>
    </source>
</evidence>
<dbReference type="EMBL" id="LAZR01030492">
    <property type="protein sequence ID" value="KKL56445.1"/>
    <property type="molecule type" value="Genomic_DNA"/>
</dbReference>
<proteinExistence type="predicted"/>
<organism evidence="2">
    <name type="scientific">marine sediment metagenome</name>
    <dbReference type="NCBI Taxonomy" id="412755"/>
    <lineage>
        <taxon>unclassified sequences</taxon>
        <taxon>metagenomes</taxon>
        <taxon>ecological metagenomes</taxon>
    </lineage>
</organism>
<reference evidence="2" key="1">
    <citation type="journal article" date="2015" name="Nature">
        <title>Complex archaea that bridge the gap between prokaryotes and eukaryotes.</title>
        <authorList>
            <person name="Spang A."/>
            <person name="Saw J.H."/>
            <person name="Jorgensen S.L."/>
            <person name="Zaremba-Niedzwiedzka K."/>
            <person name="Martijn J."/>
            <person name="Lind A.E."/>
            <person name="van Eijk R."/>
            <person name="Schleper C."/>
            <person name="Guy L."/>
            <person name="Ettema T.J."/>
        </authorList>
    </citation>
    <scope>NUCLEOTIDE SEQUENCE</scope>
</reference>
<feature type="coiled-coil region" evidence="1">
    <location>
        <begin position="64"/>
        <end position="91"/>
    </location>
</feature>
<accession>A0A0F9FGS0</accession>
<gene>
    <name evidence="2" type="ORF">LCGC14_2245330</name>
</gene>
<sequence length="246" mass="28131">MKDKAGSEEKVCCACLRVDYLPEELPDGKMRERWRCGNCGMEFIKARTHQPTEEQRGEAHCPLCIQYIDNMKALRSQLKDAREERKQECTDKLKFFNDLCNANKILVEKEECIQGLLKESREVDADPEGEINEQNAEIAEKDKQIEELGESLLNKTSDFSGAVADMLKLKAKLDISEKNERIHREGHQAYVKIAGDLDVELQKAEKIIEAGKEMRKQIEGSSPYTIAFETLRSDYDNAKEAEKKKA</sequence>
<evidence type="ECO:0000256" key="1">
    <source>
        <dbReference type="SAM" id="Coils"/>
    </source>
</evidence>
<comment type="caution">
    <text evidence="2">The sequence shown here is derived from an EMBL/GenBank/DDBJ whole genome shotgun (WGS) entry which is preliminary data.</text>
</comment>
<dbReference type="AlphaFoldDB" id="A0A0F9FGS0"/>
<name>A0A0F9FGS0_9ZZZZ</name>
<protein>
    <submittedName>
        <fullName evidence="2">Uncharacterized protein</fullName>
    </submittedName>
</protein>